<keyword evidence="5" id="KW-1185">Reference proteome</keyword>
<dbReference type="Proteomes" id="UP001169764">
    <property type="component" value="Unassembled WGS sequence"/>
</dbReference>
<feature type="compositionally biased region" description="Basic and acidic residues" evidence="1">
    <location>
        <begin position="101"/>
        <end position="118"/>
    </location>
</feature>
<keyword evidence="2" id="KW-0812">Transmembrane</keyword>
<evidence type="ECO:0000313" key="5">
    <source>
        <dbReference type="Proteomes" id="UP001169764"/>
    </source>
</evidence>
<comment type="caution">
    <text evidence="4">The sequence shown here is derived from an EMBL/GenBank/DDBJ whole genome shotgun (WGS) entry which is preliminary data.</text>
</comment>
<dbReference type="Pfam" id="PF07238">
    <property type="entry name" value="PilZ"/>
    <property type="match status" value="1"/>
</dbReference>
<evidence type="ECO:0000313" key="4">
    <source>
        <dbReference type="EMBL" id="MDO6413499.1"/>
    </source>
</evidence>
<accession>A0ABT8Y5B6</accession>
<gene>
    <name evidence="4" type="ORF">Q4F19_03800</name>
</gene>
<sequence length="165" mass="17968">MRAGFRPREARIRVCVPARMRAGEAWTDVTILNISSRGLMARVNAAPPVRSYVEIRRGAEVVIVGKVVWHDDRHFGIRTQDRIDIEMLGGVTKGACPPDPAIDRRTLPRGHRPDPAEAFERSRQKAAIFQFVVLTACGVAGAILVASAVRDMLGAPLAIVASHLG</sequence>
<organism evidence="4 5">
    <name type="scientific">Sphingomonas natans</name>
    <dbReference type="NCBI Taxonomy" id="3063330"/>
    <lineage>
        <taxon>Bacteria</taxon>
        <taxon>Pseudomonadati</taxon>
        <taxon>Pseudomonadota</taxon>
        <taxon>Alphaproteobacteria</taxon>
        <taxon>Sphingomonadales</taxon>
        <taxon>Sphingomonadaceae</taxon>
        <taxon>Sphingomonas</taxon>
    </lineage>
</organism>
<dbReference type="SUPFAM" id="SSF141371">
    <property type="entry name" value="PilZ domain-like"/>
    <property type="match status" value="1"/>
</dbReference>
<dbReference type="EMBL" id="JAUOTP010000002">
    <property type="protein sequence ID" value="MDO6413499.1"/>
    <property type="molecule type" value="Genomic_DNA"/>
</dbReference>
<feature type="transmembrane region" description="Helical" evidence="2">
    <location>
        <begin position="127"/>
        <end position="149"/>
    </location>
</feature>
<name>A0ABT8Y5B6_9SPHN</name>
<reference evidence="4" key="1">
    <citation type="submission" date="2023-07" db="EMBL/GenBank/DDBJ databases">
        <authorList>
            <person name="Kim M."/>
        </authorList>
    </citation>
    <scope>NUCLEOTIDE SEQUENCE</scope>
    <source>
        <strain evidence="4">BIUV-7</strain>
    </source>
</reference>
<evidence type="ECO:0000256" key="1">
    <source>
        <dbReference type="SAM" id="MobiDB-lite"/>
    </source>
</evidence>
<protein>
    <submittedName>
        <fullName evidence="4">PilZ domain-containing protein</fullName>
    </submittedName>
</protein>
<dbReference type="InterPro" id="IPR009875">
    <property type="entry name" value="PilZ_domain"/>
</dbReference>
<keyword evidence="2" id="KW-0472">Membrane</keyword>
<evidence type="ECO:0000259" key="3">
    <source>
        <dbReference type="Pfam" id="PF07238"/>
    </source>
</evidence>
<dbReference type="Gene3D" id="2.40.10.220">
    <property type="entry name" value="predicted glycosyltransferase like domains"/>
    <property type="match status" value="1"/>
</dbReference>
<feature type="domain" description="PilZ" evidence="3">
    <location>
        <begin position="7"/>
        <end position="85"/>
    </location>
</feature>
<proteinExistence type="predicted"/>
<keyword evidence="2" id="KW-1133">Transmembrane helix</keyword>
<feature type="region of interest" description="Disordered" evidence="1">
    <location>
        <begin position="97"/>
        <end position="118"/>
    </location>
</feature>
<evidence type="ECO:0000256" key="2">
    <source>
        <dbReference type="SAM" id="Phobius"/>
    </source>
</evidence>